<evidence type="ECO:0000313" key="4">
    <source>
        <dbReference type="EMBL" id="NEN06551.1"/>
    </source>
</evidence>
<proteinExistence type="predicted"/>
<keyword evidence="5" id="KW-1185">Reference proteome</keyword>
<keyword evidence="1 4" id="KW-0808">Transferase</keyword>
<dbReference type="PANTHER" id="PTHR43877">
    <property type="entry name" value="AMINOALKYLPHOSPHONATE N-ACETYLTRANSFERASE-RELATED-RELATED"/>
    <property type="match status" value="1"/>
</dbReference>
<dbReference type="Pfam" id="PF00583">
    <property type="entry name" value="Acetyltransf_1"/>
    <property type="match status" value="1"/>
</dbReference>
<dbReference type="Gene3D" id="3.40.630.30">
    <property type="match status" value="1"/>
</dbReference>
<dbReference type="SUPFAM" id="SSF55729">
    <property type="entry name" value="Acyl-CoA N-acyltransferases (Nat)"/>
    <property type="match status" value="1"/>
</dbReference>
<dbReference type="EMBL" id="JAAGWY010000002">
    <property type="protein sequence ID" value="NEN06551.1"/>
    <property type="molecule type" value="Genomic_DNA"/>
</dbReference>
<sequence>MTTTVRRVDDGEFFTWLDLYAGYGEFYDSPLTDEKAVLVWSWLTDPTHELEAYFALDDADEPVGLAHVRVFSRPLAGSRGLFLDDLYVAPDARGQGAATAILETLRTRAQEEGLSVVRWITAADNAAAQRVYDRVAEKTEWVTYDLVP</sequence>
<evidence type="ECO:0000256" key="1">
    <source>
        <dbReference type="ARBA" id="ARBA00022679"/>
    </source>
</evidence>
<dbReference type="PANTHER" id="PTHR43877:SF2">
    <property type="entry name" value="AMINOALKYLPHOSPHONATE N-ACETYLTRANSFERASE-RELATED"/>
    <property type="match status" value="1"/>
</dbReference>
<dbReference type="AlphaFoldDB" id="A0A6L9XYP8"/>
<dbReference type="PROSITE" id="PS51186">
    <property type="entry name" value="GNAT"/>
    <property type="match status" value="1"/>
</dbReference>
<dbReference type="InterPro" id="IPR050832">
    <property type="entry name" value="Bact_Acetyltransf"/>
</dbReference>
<comment type="caution">
    <text evidence="4">The sequence shown here is derived from an EMBL/GenBank/DDBJ whole genome shotgun (WGS) entry which is preliminary data.</text>
</comment>
<dbReference type="GO" id="GO:0016747">
    <property type="term" value="F:acyltransferase activity, transferring groups other than amino-acyl groups"/>
    <property type="evidence" value="ECO:0007669"/>
    <property type="project" value="InterPro"/>
</dbReference>
<feature type="domain" description="N-acetyltransferase" evidence="3">
    <location>
        <begin position="3"/>
        <end position="148"/>
    </location>
</feature>
<keyword evidence="2" id="KW-0012">Acyltransferase</keyword>
<dbReference type="InterPro" id="IPR000182">
    <property type="entry name" value="GNAT_dom"/>
</dbReference>
<name>A0A6L9XYP8_9MICO</name>
<accession>A0A6L9XYP8</accession>
<gene>
    <name evidence="4" type="ORF">G3T36_11795</name>
</gene>
<protein>
    <submittedName>
        <fullName evidence="4">GNAT family N-acetyltransferase</fullName>
    </submittedName>
</protein>
<dbReference type="CDD" id="cd04301">
    <property type="entry name" value="NAT_SF"/>
    <property type="match status" value="1"/>
</dbReference>
<evidence type="ECO:0000256" key="2">
    <source>
        <dbReference type="ARBA" id="ARBA00023315"/>
    </source>
</evidence>
<dbReference type="InterPro" id="IPR016181">
    <property type="entry name" value="Acyl_CoA_acyltransferase"/>
</dbReference>
<evidence type="ECO:0000259" key="3">
    <source>
        <dbReference type="PROSITE" id="PS51186"/>
    </source>
</evidence>
<reference evidence="4 5" key="1">
    <citation type="journal article" date="2014" name="J. Microbiol.">
        <title>Diaminobutyricibacter tongyongensis gen. nov., sp. nov. and Homoserinibacter gongjuensis gen. nov., sp. nov. belong to the family Microbacteriaceae.</title>
        <authorList>
            <person name="Kim S.J."/>
            <person name="Ahn J.H."/>
            <person name="Weon H.Y."/>
            <person name="Hamada M."/>
            <person name="Suzuki K."/>
            <person name="Kwon S.W."/>
        </authorList>
    </citation>
    <scope>NUCLEOTIDE SEQUENCE [LARGE SCALE GENOMIC DNA]</scope>
    <source>
        <strain evidence="4 5">NBRC 108724</strain>
    </source>
</reference>
<dbReference type="Proteomes" id="UP000474967">
    <property type="component" value="Unassembled WGS sequence"/>
</dbReference>
<organism evidence="4 5">
    <name type="scientific">Leifsonia tongyongensis</name>
    <dbReference type="NCBI Taxonomy" id="1268043"/>
    <lineage>
        <taxon>Bacteria</taxon>
        <taxon>Bacillati</taxon>
        <taxon>Actinomycetota</taxon>
        <taxon>Actinomycetes</taxon>
        <taxon>Micrococcales</taxon>
        <taxon>Microbacteriaceae</taxon>
        <taxon>Leifsonia</taxon>
    </lineage>
</organism>
<evidence type="ECO:0000313" key="5">
    <source>
        <dbReference type="Proteomes" id="UP000474967"/>
    </source>
</evidence>
<dbReference type="RefSeq" id="WP_163289956.1">
    <property type="nucleotide sequence ID" value="NZ_JAAGWY010000002.1"/>
</dbReference>